<feature type="compositionally biased region" description="Pro residues" evidence="1">
    <location>
        <begin position="52"/>
        <end position="69"/>
    </location>
</feature>
<dbReference type="AlphaFoldDB" id="W9YK69"/>
<sequence>MSPRKIQAYGLPTSRTPSPPDSLDSTSSSPTCFSARSGSSSSSSSSSTSTWSPPPSPPFSKADPAPPPVYSTSAPRSRRVSPPQTLLGAIDENSGIVEPDVPLSADKENNPVAKLHVYSSAAVSKKKATLASASSPPANEFDSLVGPNGEKFTDLRMNRKTRDARGRGWMKLMCFA</sequence>
<feature type="region of interest" description="Disordered" evidence="1">
    <location>
        <begin position="127"/>
        <end position="150"/>
    </location>
</feature>
<evidence type="ECO:0000313" key="3">
    <source>
        <dbReference type="Proteomes" id="UP000019478"/>
    </source>
</evidence>
<dbReference type="Proteomes" id="UP000019478">
    <property type="component" value="Unassembled WGS sequence"/>
</dbReference>
<feature type="region of interest" description="Disordered" evidence="1">
    <location>
        <begin position="1"/>
        <end position="108"/>
    </location>
</feature>
<gene>
    <name evidence="2" type="ORF">A1O3_03149</name>
</gene>
<protein>
    <submittedName>
        <fullName evidence="2">Uncharacterized protein</fullName>
    </submittedName>
</protein>
<feature type="compositionally biased region" description="Low complexity" evidence="1">
    <location>
        <begin position="11"/>
        <end position="51"/>
    </location>
</feature>
<dbReference type="RefSeq" id="XP_007731477.1">
    <property type="nucleotide sequence ID" value="XM_007733287.1"/>
</dbReference>
<proteinExistence type="predicted"/>
<accession>W9YK69</accession>
<comment type="caution">
    <text evidence="2">The sequence shown here is derived from an EMBL/GenBank/DDBJ whole genome shotgun (WGS) entry which is preliminary data.</text>
</comment>
<dbReference type="HOGENOM" id="CLU_1602474_0_0_1"/>
<feature type="compositionally biased region" description="Low complexity" evidence="1">
    <location>
        <begin position="127"/>
        <end position="138"/>
    </location>
</feature>
<evidence type="ECO:0000313" key="2">
    <source>
        <dbReference type="EMBL" id="EXJ90080.1"/>
    </source>
</evidence>
<dbReference type="OrthoDB" id="4159509at2759"/>
<keyword evidence="3" id="KW-1185">Reference proteome</keyword>
<evidence type="ECO:0000256" key="1">
    <source>
        <dbReference type="SAM" id="MobiDB-lite"/>
    </source>
</evidence>
<reference evidence="2 3" key="1">
    <citation type="submission" date="2013-03" db="EMBL/GenBank/DDBJ databases">
        <title>The Genome Sequence of Capronia epimyces CBS 606.96.</title>
        <authorList>
            <consortium name="The Broad Institute Genomics Platform"/>
            <person name="Cuomo C."/>
            <person name="de Hoog S."/>
            <person name="Gorbushina A."/>
            <person name="Walker B."/>
            <person name="Young S.K."/>
            <person name="Zeng Q."/>
            <person name="Gargeya S."/>
            <person name="Fitzgerald M."/>
            <person name="Haas B."/>
            <person name="Abouelleil A."/>
            <person name="Allen A.W."/>
            <person name="Alvarado L."/>
            <person name="Arachchi H.M."/>
            <person name="Berlin A.M."/>
            <person name="Chapman S.B."/>
            <person name="Gainer-Dewar J."/>
            <person name="Goldberg J."/>
            <person name="Griggs A."/>
            <person name="Gujja S."/>
            <person name="Hansen M."/>
            <person name="Howarth C."/>
            <person name="Imamovic A."/>
            <person name="Ireland A."/>
            <person name="Larimer J."/>
            <person name="McCowan C."/>
            <person name="Murphy C."/>
            <person name="Pearson M."/>
            <person name="Poon T.W."/>
            <person name="Priest M."/>
            <person name="Roberts A."/>
            <person name="Saif S."/>
            <person name="Shea T."/>
            <person name="Sisk P."/>
            <person name="Sykes S."/>
            <person name="Wortman J."/>
            <person name="Nusbaum C."/>
            <person name="Birren B."/>
        </authorList>
    </citation>
    <scope>NUCLEOTIDE SEQUENCE [LARGE SCALE GENOMIC DNA]</scope>
    <source>
        <strain evidence="2 3">CBS 606.96</strain>
    </source>
</reference>
<organism evidence="2 3">
    <name type="scientific">Capronia epimyces CBS 606.96</name>
    <dbReference type="NCBI Taxonomy" id="1182542"/>
    <lineage>
        <taxon>Eukaryota</taxon>
        <taxon>Fungi</taxon>
        <taxon>Dikarya</taxon>
        <taxon>Ascomycota</taxon>
        <taxon>Pezizomycotina</taxon>
        <taxon>Eurotiomycetes</taxon>
        <taxon>Chaetothyriomycetidae</taxon>
        <taxon>Chaetothyriales</taxon>
        <taxon>Herpotrichiellaceae</taxon>
        <taxon>Capronia</taxon>
    </lineage>
</organism>
<dbReference type="EMBL" id="AMGY01000002">
    <property type="protein sequence ID" value="EXJ90080.1"/>
    <property type="molecule type" value="Genomic_DNA"/>
</dbReference>
<name>W9YK69_9EURO</name>
<dbReference type="GeneID" id="19167277"/>